<dbReference type="SUPFAM" id="SSF51735">
    <property type="entry name" value="NAD(P)-binding Rossmann-fold domains"/>
    <property type="match status" value="1"/>
</dbReference>
<dbReference type="InterPro" id="IPR036291">
    <property type="entry name" value="NAD(P)-bd_dom_sf"/>
</dbReference>
<feature type="domain" description="Alcohol dehydrogenase-like N-terminal" evidence="6">
    <location>
        <begin position="52"/>
        <end position="165"/>
    </location>
</feature>
<comment type="cofactor">
    <cofactor evidence="1">
        <name>Zn(2+)</name>
        <dbReference type="ChEBI" id="CHEBI:29105"/>
    </cofactor>
</comment>
<dbReference type="GO" id="GO:0016491">
    <property type="term" value="F:oxidoreductase activity"/>
    <property type="evidence" value="ECO:0007669"/>
    <property type="project" value="UniProtKB-KW"/>
</dbReference>
<dbReference type="InterPro" id="IPR011032">
    <property type="entry name" value="GroES-like_sf"/>
</dbReference>
<evidence type="ECO:0000313" key="9">
    <source>
        <dbReference type="Proteomes" id="UP000294856"/>
    </source>
</evidence>
<evidence type="ECO:0000256" key="2">
    <source>
        <dbReference type="ARBA" id="ARBA00008072"/>
    </source>
</evidence>
<dbReference type="PANTHER" id="PTHR43161:SF9">
    <property type="entry name" value="SORBITOL DEHYDROGENASE"/>
    <property type="match status" value="1"/>
</dbReference>
<keyword evidence="3" id="KW-0479">Metal-binding</keyword>
<evidence type="ECO:0000259" key="6">
    <source>
        <dbReference type="Pfam" id="PF08240"/>
    </source>
</evidence>
<keyword evidence="5" id="KW-0560">Oxidoreductase</keyword>
<keyword evidence="4" id="KW-0862">Zinc</keyword>
<evidence type="ECO:0000313" key="8">
    <source>
        <dbReference type="EMBL" id="TCJ96797.1"/>
    </source>
</evidence>
<dbReference type="Pfam" id="PF08240">
    <property type="entry name" value="ADH_N"/>
    <property type="match status" value="1"/>
</dbReference>
<dbReference type="InterPro" id="IPR013154">
    <property type="entry name" value="ADH-like_N"/>
</dbReference>
<dbReference type="Pfam" id="PF16912">
    <property type="entry name" value="Glu_dehyd_C"/>
    <property type="match status" value="1"/>
</dbReference>
<evidence type="ECO:0000256" key="5">
    <source>
        <dbReference type="ARBA" id="ARBA00023002"/>
    </source>
</evidence>
<dbReference type="SUPFAM" id="SSF50129">
    <property type="entry name" value="GroES-like"/>
    <property type="match status" value="1"/>
</dbReference>
<dbReference type="InterPro" id="IPR031640">
    <property type="entry name" value="Glu_dehyd_C"/>
</dbReference>
<dbReference type="STRING" id="1210063.GCA_001612665_00488"/>
<comment type="caution">
    <text evidence="8">The sequence shown here is derived from an EMBL/GenBank/DDBJ whole genome shotgun (WGS) entry which is preliminary data.</text>
</comment>
<evidence type="ECO:0000259" key="7">
    <source>
        <dbReference type="Pfam" id="PF16912"/>
    </source>
</evidence>
<reference evidence="8 9" key="1">
    <citation type="submission" date="2019-03" db="EMBL/GenBank/DDBJ databases">
        <title>Genomic Encyclopedia of Type Strains, Phase IV (KMG-IV): sequencing the most valuable type-strain genomes for metagenomic binning, comparative biology and taxonomic classification.</title>
        <authorList>
            <person name="Goeker M."/>
        </authorList>
    </citation>
    <scope>NUCLEOTIDE SEQUENCE [LARGE SCALE GENOMIC DNA]</scope>
    <source>
        <strain evidence="8 9">DSM 44684</strain>
    </source>
</reference>
<organism evidence="8 9">
    <name type="scientific">Nocardia alba</name>
    <dbReference type="NCBI Taxonomy" id="225051"/>
    <lineage>
        <taxon>Bacteria</taxon>
        <taxon>Bacillati</taxon>
        <taxon>Actinomycetota</taxon>
        <taxon>Actinomycetes</taxon>
        <taxon>Mycobacteriales</taxon>
        <taxon>Nocardiaceae</taxon>
        <taxon>Nocardia</taxon>
    </lineage>
</organism>
<name>A0A4R1FPL6_9NOCA</name>
<sequence>MGLLPRVSWMWFVQTSTVGPPGRKGVEMRALTVVPLQKQSLRVEDVPDPIAGPGELLVDGIALGICGTDRDIARGDYGWLPPGKSRMVLGHESLGRVKTVPEGSAFAPGDLVVGIVRRPDPVPCGACARGQWDMCRNGRYVERGIKEIDGYGSTSWVVREDFAVRLDPALEQVGVLLEPTTVVAKAWDQIEKINGRAWFDPRTVLVTGAGPIGLLAALLGQQRGLDVHVLDRVSGGTKQELVEALGATFHTRTAAAVADEIRPDIVIEATGSPAVALQAMEIDNPGVIVCLTGVSTPGVDTDVDVGELNRNIVLDNALVFGSVNANRDHYEQGAQALATADESWLARLITRRLPLERALEAFEAGGSDIKVVIDLA</sequence>
<evidence type="ECO:0000256" key="1">
    <source>
        <dbReference type="ARBA" id="ARBA00001947"/>
    </source>
</evidence>
<evidence type="ECO:0000256" key="4">
    <source>
        <dbReference type="ARBA" id="ARBA00022833"/>
    </source>
</evidence>
<protein>
    <submittedName>
        <fullName evidence="8">Threonine dehydrogenase-like Zn-dependent dehydrogenase</fullName>
    </submittedName>
</protein>
<keyword evidence="9" id="KW-1185">Reference proteome</keyword>
<proteinExistence type="inferred from homology"/>
<dbReference type="AlphaFoldDB" id="A0A4R1FPL6"/>
<dbReference type="Gene3D" id="3.90.180.10">
    <property type="entry name" value="Medium-chain alcohol dehydrogenases, catalytic domain"/>
    <property type="match status" value="1"/>
</dbReference>
<gene>
    <name evidence="8" type="ORF">DFR71_2830</name>
</gene>
<dbReference type="GO" id="GO:0046872">
    <property type="term" value="F:metal ion binding"/>
    <property type="evidence" value="ECO:0007669"/>
    <property type="project" value="UniProtKB-KW"/>
</dbReference>
<accession>A0A4R1FPL6</accession>
<dbReference type="EMBL" id="SMFR01000002">
    <property type="protein sequence ID" value="TCJ96797.1"/>
    <property type="molecule type" value="Genomic_DNA"/>
</dbReference>
<evidence type="ECO:0000256" key="3">
    <source>
        <dbReference type="ARBA" id="ARBA00022723"/>
    </source>
</evidence>
<dbReference type="Gene3D" id="3.40.50.720">
    <property type="entry name" value="NAD(P)-binding Rossmann-like Domain"/>
    <property type="match status" value="1"/>
</dbReference>
<feature type="domain" description="Glucose dehydrogenase C-terminal" evidence="7">
    <location>
        <begin position="172"/>
        <end position="375"/>
    </location>
</feature>
<dbReference type="CDD" id="cd08230">
    <property type="entry name" value="glucose_DH"/>
    <property type="match status" value="1"/>
</dbReference>
<comment type="similarity">
    <text evidence="2">Belongs to the zinc-containing alcohol dehydrogenase family.</text>
</comment>
<dbReference type="Proteomes" id="UP000294856">
    <property type="component" value="Unassembled WGS sequence"/>
</dbReference>
<dbReference type="PANTHER" id="PTHR43161">
    <property type="entry name" value="SORBITOL DEHYDROGENASE"/>
    <property type="match status" value="1"/>
</dbReference>